<evidence type="ECO:0000259" key="2">
    <source>
        <dbReference type="Pfam" id="PF01498"/>
    </source>
</evidence>
<evidence type="ECO:0000313" key="4">
    <source>
        <dbReference type="Proteomes" id="UP000887159"/>
    </source>
</evidence>
<sequence>MSHILRKFQQASKTVVSINTIRKEAHLLGFHGCAADHKPLIRKTNRTARLRWCKALQNWTVDEWKQVLMSDESRCNLDQLDGRVRVRCMSRERFLHACTVPTVKLGGSVIISLGIFSLYRLGLLILIHGKINTDSYSIILVG</sequence>
<dbReference type="Proteomes" id="UP000887159">
    <property type="component" value="Unassembled WGS sequence"/>
</dbReference>
<dbReference type="InterPro" id="IPR002492">
    <property type="entry name" value="Transposase_Tc1-like"/>
</dbReference>
<keyword evidence="1" id="KW-1133">Transmembrane helix</keyword>
<evidence type="ECO:0000313" key="3">
    <source>
        <dbReference type="EMBL" id="GFY15244.1"/>
    </source>
</evidence>
<dbReference type="GO" id="GO:0015074">
    <property type="term" value="P:DNA integration"/>
    <property type="evidence" value="ECO:0007669"/>
    <property type="project" value="InterPro"/>
</dbReference>
<accession>A0A8X6VJL7</accession>
<keyword evidence="4" id="KW-1185">Reference proteome</keyword>
<evidence type="ECO:0000256" key="1">
    <source>
        <dbReference type="SAM" id="Phobius"/>
    </source>
</evidence>
<protein>
    <submittedName>
        <fullName evidence="3">Transposable element tcb1 transposase</fullName>
    </submittedName>
</protein>
<dbReference type="Pfam" id="PF01498">
    <property type="entry name" value="HTH_Tnp_Tc3_2"/>
    <property type="match status" value="1"/>
</dbReference>
<dbReference type="InterPro" id="IPR036397">
    <property type="entry name" value="RNaseH_sf"/>
</dbReference>
<keyword evidence="1" id="KW-0472">Membrane</keyword>
<keyword evidence="1" id="KW-0812">Transmembrane</keyword>
<organism evidence="3 4">
    <name type="scientific">Trichonephila clavipes</name>
    <name type="common">Golden silk orbweaver</name>
    <name type="synonym">Nephila clavipes</name>
    <dbReference type="NCBI Taxonomy" id="2585209"/>
    <lineage>
        <taxon>Eukaryota</taxon>
        <taxon>Metazoa</taxon>
        <taxon>Ecdysozoa</taxon>
        <taxon>Arthropoda</taxon>
        <taxon>Chelicerata</taxon>
        <taxon>Arachnida</taxon>
        <taxon>Araneae</taxon>
        <taxon>Araneomorphae</taxon>
        <taxon>Entelegynae</taxon>
        <taxon>Araneoidea</taxon>
        <taxon>Nephilidae</taxon>
        <taxon>Trichonephila</taxon>
    </lineage>
</organism>
<name>A0A8X6VJL7_TRICX</name>
<feature type="domain" description="Transposase Tc1-like" evidence="2">
    <location>
        <begin position="4"/>
        <end position="55"/>
    </location>
</feature>
<dbReference type="GO" id="GO:0006313">
    <property type="term" value="P:DNA transposition"/>
    <property type="evidence" value="ECO:0007669"/>
    <property type="project" value="InterPro"/>
</dbReference>
<gene>
    <name evidence="3" type="primary">RF55_22434</name>
    <name evidence="3" type="ORF">TNCV_1570551</name>
</gene>
<dbReference type="Gene3D" id="3.30.420.10">
    <property type="entry name" value="Ribonuclease H-like superfamily/Ribonuclease H"/>
    <property type="match status" value="1"/>
</dbReference>
<proteinExistence type="predicted"/>
<dbReference type="GO" id="GO:0003677">
    <property type="term" value="F:DNA binding"/>
    <property type="evidence" value="ECO:0007669"/>
    <property type="project" value="InterPro"/>
</dbReference>
<dbReference type="EMBL" id="BMAU01021334">
    <property type="protein sequence ID" value="GFY15244.1"/>
    <property type="molecule type" value="Genomic_DNA"/>
</dbReference>
<feature type="transmembrane region" description="Helical" evidence="1">
    <location>
        <begin position="94"/>
        <end position="119"/>
    </location>
</feature>
<comment type="caution">
    <text evidence="3">The sequence shown here is derived from an EMBL/GenBank/DDBJ whole genome shotgun (WGS) entry which is preliminary data.</text>
</comment>
<reference evidence="3" key="1">
    <citation type="submission" date="2020-08" db="EMBL/GenBank/DDBJ databases">
        <title>Multicomponent nature underlies the extraordinary mechanical properties of spider dragline silk.</title>
        <authorList>
            <person name="Kono N."/>
            <person name="Nakamura H."/>
            <person name="Mori M."/>
            <person name="Yoshida Y."/>
            <person name="Ohtoshi R."/>
            <person name="Malay A.D."/>
            <person name="Moran D.A.P."/>
            <person name="Tomita M."/>
            <person name="Numata K."/>
            <person name="Arakawa K."/>
        </authorList>
    </citation>
    <scope>NUCLEOTIDE SEQUENCE</scope>
</reference>
<dbReference type="AlphaFoldDB" id="A0A8X6VJL7"/>